<dbReference type="NCBIfam" id="TIGR01938">
    <property type="entry name" value="nqrC"/>
    <property type="match status" value="1"/>
</dbReference>
<keyword evidence="13 16" id="KW-0830">Ubiquinone</keyword>
<proteinExistence type="inferred from homology"/>
<comment type="caution">
    <text evidence="16">The residue potentially involved in the covalent binding of FMN is a Ser instead of a Thr.</text>
</comment>
<keyword evidence="12 16" id="KW-0406">Ion transport</keyword>
<name>A0A433XEP1_9HYPH</name>
<keyword evidence="10 16" id="KW-0520">NAD</keyword>
<dbReference type="OrthoDB" id="9786835at2"/>
<dbReference type="PANTHER" id="PTHR37838:SF1">
    <property type="entry name" value="NA(+)-TRANSLOCATING NADH-QUINONE REDUCTASE SUBUNIT C"/>
    <property type="match status" value="1"/>
</dbReference>
<evidence type="ECO:0000256" key="8">
    <source>
        <dbReference type="ARBA" id="ARBA00022967"/>
    </source>
</evidence>
<evidence type="ECO:0000256" key="11">
    <source>
        <dbReference type="ARBA" id="ARBA00023053"/>
    </source>
</evidence>
<evidence type="ECO:0000256" key="16">
    <source>
        <dbReference type="HAMAP-Rule" id="MF_00427"/>
    </source>
</evidence>
<dbReference type="GO" id="GO:0010181">
    <property type="term" value="F:FMN binding"/>
    <property type="evidence" value="ECO:0007669"/>
    <property type="project" value="UniProtKB-UniRule"/>
</dbReference>
<evidence type="ECO:0000313" key="19">
    <source>
        <dbReference type="EMBL" id="RUT32418.1"/>
    </source>
</evidence>
<dbReference type="PANTHER" id="PTHR37838">
    <property type="entry name" value="NA(+)-TRANSLOCATING NADH-QUINONE REDUCTASE SUBUNIT C"/>
    <property type="match status" value="1"/>
</dbReference>
<comment type="subcellular location">
    <subcellularLocation>
        <location evidence="16">Cell membrane</location>
        <topology evidence="16">Single-pass membrane protein</topology>
    </subcellularLocation>
</comment>
<evidence type="ECO:0000256" key="4">
    <source>
        <dbReference type="ARBA" id="ARBA00022553"/>
    </source>
</evidence>
<evidence type="ECO:0000256" key="1">
    <source>
        <dbReference type="ARBA" id="ARBA00022448"/>
    </source>
</evidence>
<evidence type="ECO:0000256" key="10">
    <source>
        <dbReference type="ARBA" id="ARBA00023027"/>
    </source>
</evidence>
<comment type="caution">
    <text evidence="16">Lacks conserved residue(s) required for the propagation of feature annotation.</text>
</comment>
<evidence type="ECO:0000256" key="3">
    <source>
        <dbReference type="ARBA" id="ARBA00022519"/>
    </source>
</evidence>
<comment type="caution">
    <text evidence="19">The sequence shown here is derived from an EMBL/GenBank/DDBJ whole genome shotgun (WGS) entry which is preliminary data.</text>
</comment>
<keyword evidence="14 16" id="KW-0472">Membrane</keyword>
<keyword evidence="5 16" id="KW-0285">Flavoprotein</keyword>
<gene>
    <name evidence="16 19" type="primary">nqrC</name>
    <name evidence="19" type="ORF">EMQ25_04460</name>
</gene>
<dbReference type="InterPro" id="IPR007329">
    <property type="entry name" value="FMN-bd"/>
</dbReference>
<dbReference type="EMBL" id="RZNJ01000002">
    <property type="protein sequence ID" value="RUT32418.1"/>
    <property type="molecule type" value="Genomic_DNA"/>
</dbReference>
<evidence type="ECO:0000259" key="18">
    <source>
        <dbReference type="SMART" id="SM00900"/>
    </source>
</evidence>
<keyword evidence="1 16" id="KW-0813">Transport</keyword>
<dbReference type="SMART" id="SM00900">
    <property type="entry name" value="FMN_bind"/>
    <property type="match status" value="1"/>
</dbReference>
<keyword evidence="2 16" id="KW-1003">Cell membrane</keyword>
<keyword evidence="9 16" id="KW-1133">Transmembrane helix</keyword>
<evidence type="ECO:0000256" key="14">
    <source>
        <dbReference type="ARBA" id="ARBA00023136"/>
    </source>
</evidence>
<organism evidence="19 20">
    <name type="scientific">Arsenicitalea aurantiaca</name>
    <dbReference type="NCBI Taxonomy" id="1783274"/>
    <lineage>
        <taxon>Bacteria</taxon>
        <taxon>Pseudomonadati</taxon>
        <taxon>Pseudomonadota</taxon>
        <taxon>Alphaproteobacteria</taxon>
        <taxon>Hyphomicrobiales</taxon>
        <taxon>Devosiaceae</taxon>
        <taxon>Arsenicitalea</taxon>
    </lineage>
</organism>
<comment type="catalytic activity">
    <reaction evidence="16 17">
        <text>a ubiquinone + n Na(+)(in) + NADH + H(+) = a ubiquinol + n Na(+)(out) + NAD(+)</text>
        <dbReference type="Rhea" id="RHEA:47748"/>
        <dbReference type="Rhea" id="RHEA-COMP:9565"/>
        <dbReference type="Rhea" id="RHEA-COMP:9566"/>
        <dbReference type="ChEBI" id="CHEBI:15378"/>
        <dbReference type="ChEBI" id="CHEBI:16389"/>
        <dbReference type="ChEBI" id="CHEBI:17976"/>
        <dbReference type="ChEBI" id="CHEBI:29101"/>
        <dbReference type="ChEBI" id="CHEBI:57540"/>
        <dbReference type="ChEBI" id="CHEBI:57945"/>
        <dbReference type="EC" id="7.2.1.1"/>
    </reaction>
</comment>
<dbReference type="PIRSF" id="PIRSF009437">
    <property type="entry name" value="NQR-1_subunit_C"/>
    <property type="match status" value="1"/>
</dbReference>
<keyword evidence="11 16" id="KW-0915">Sodium</keyword>
<comment type="function">
    <text evidence="16">NQR complex catalyzes the reduction of ubiquinone-1 to ubiquinol by two successive reactions, coupled with the transport of Na(+) ions from the cytoplasm to the periplasm. NqrA to NqrE are probably involved in the second step, the conversion of ubisemiquinone to ubiquinol.</text>
</comment>
<protein>
    <recommendedName>
        <fullName evidence="16 17">Na(+)-translocating NADH-quinone reductase subunit C</fullName>
        <shortName evidence="16 17">Na(+)-NQR subunit C</shortName>
        <shortName evidence="16 17">Na(+)-translocating NQR subunit C</shortName>
        <ecNumber evidence="16 17">7.2.1.1</ecNumber>
    </recommendedName>
    <alternativeName>
        <fullName evidence="16 17">NQR complex subunit C</fullName>
    </alternativeName>
    <alternativeName>
        <fullName evidence="16 17">NQR-1 subunit C</fullName>
    </alternativeName>
</protein>
<keyword evidence="20" id="KW-1185">Reference proteome</keyword>
<dbReference type="AlphaFoldDB" id="A0A433XEP1"/>
<feature type="transmembrane region" description="Helical" evidence="16">
    <location>
        <begin position="25"/>
        <end position="46"/>
    </location>
</feature>
<keyword evidence="7 16" id="KW-0812">Transmembrane</keyword>
<dbReference type="EC" id="7.2.1.1" evidence="16 17"/>
<reference evidence="19 20" key="1">
    <citation type="journal article" date="2016" name="Int. J. Syst. Evol. Microbiol.">
        <title>Arsenicitalea aurantiaca gen. nov., sp. nov., a new member of the family Hyphomicrobiaceae, isolated from high-arsenic sediment.</title>
        <authorList>
            <person name="Mu Y."/>
            <person name="Zhou L."/>
            <person name="Zeng X.C."/>
            <person name="Liu L."/>
            <person name="Pan Y."/>
            <person name="Chen X."/>
            <person name="Wang J."/>
            <person name="Li S."/>
            <person name="Li W.J."/>
            <person name="Wang Y."/>
        </authorList>
    </citation>
    <scope>NUCLEOTIDE SEQUENCE [LARGE SCALE GENOMIC DNA]</scope>
    <source>
        <strain evidence="19 20">42-50</strain>
    </source>
</reference>
<keyword evidence="8 16" id="KW-1278">Translocase</keyword>
<dbReference type="RefSeq" id="WP_127187375.1">
    <property type="nucleotide sequence ID" value="NZ_RZNJ01000002.1"/>
</dbReference>
<dbReference type="GO" id="GO:0005886">
    <property type="term" value="C:plasma membrane"/>
    <property type="evidence" value="ECO:0007669"/>
    <property type="project" value="UniProtKB-SubCell"/>
</dbReference>
<evidence type="ECO:0000256" key="12">
    <source>
        <dbReference type="ARBA" id="ARBA00023065"/>
    </source>
</evidence>
<evidence type="ECO:0000256" key="7">
    <source>
        <dbReference type="ARBA" id="ARBA00022692"/>
    </source>
</evidence>
<keyword evidence="4 16" id="KW-0597">Phosphoprotein</keyword>
<dbReference type="GO" id="GO:0006814">
    <property type="term" value="P:sodium ion transport"/>
    <property type="evidence" value="ECO:0007669"/>
    <property type="project" value="UniProtKB-UniRule"/>
</dbReference>
<dbReference type="HAMAP" id="MF_00427">
    <property type="entry name" value="NqrC"/>
    <property type="match status" value="1"/>
</dbReference>
<dbReference type="InterPro" id="IPR010204">
    <property type="entry name" value="NqrC"/>
</dbReference>
<keyword evidence="6 16" id="KW-0288">FMN</keyword>
<keyword evidence="3" id="KW-0997">Cell inner membrane</keyword>
<sequence length="267" mass="28188">MAEAHRPNPWRQFLDRPNTDRTKTVGIALLVAVVCGLSVSIAAVALRPLIAANVVAERQALMSAMLAGLPGIGEILEEAGADAAEIAIVDLGSGTLADTIDPADFDQAAIAADPATSTALDRAEDLAGIGRRENLAQVYMVRRDGELALVVLPIYGNGYQSTIRAYLALEADLQTVAAFTVYEQGETPGLGARIAEPAWQAQWAGKTASRDGEVVIEVVRDGAEGPHEVDGISGASVTGYAVTDMIHFWLGPMGFGPWLDRLRQGEL</sequence>
<dbReference type="Proteomes" id="UP000281547">
    <property type="component" value="Unassembled WGS sequence"/>
</dbReference>
<comment type="cofactor">
    <cofactor evidence="16 17">
        <name>FMN</name>
        <dbReference type="ChEBI" id="CHEBI:58210"/>
    </cofactor>
</comment>
<evidence type="ECO:0000256" key="6">
    <source>
        <dbReference type="ARBA" id="ARBA00022643"/>
    </source>
</evidence>
<evidence type="ECO:0000256" key="2">
    <source>
        <dbReference type="ARBA" id="ARBA00022475"/>
    </source>
</evidence>
<evidence type="ECO:0000256" key="15">
    <source>
        <dbReference type="ARBA" id="ARBA00023201"/>
    </source>
</evidence>
<evidence type="ECO:0000313" key="20">
    <source>
        <dbReference type="Proteomes" id="UP000281547"/>
    </source>
</evidence>
<keyword evidence="19" id="KW-0560">Oxidoreductase</keyword>
<evidence type="ECO:0000256" key="9">
    <source>
        <dbReference type="ARBA" id="ARBA00022989"/>
    </source>
</evidence>
<dbReference type="Pfam" id="PF04205">
    <property type="entry name" value="FMN_bind"/>
    <property type="match status" value="1"/>
</dbReference>
<feature type="modified residue" description="FMN phosphoryl serine" evidence="16">
    <location>
        <position position="236"/>
    </location>
</feature>
<dbReference type="GO" id="GO:0016655">
    <property type="term" value="F:oxidoreductase activity, acting on NAD(P)H, quinone or similar compound as acceptor"/>
    <property type="evidence" value="ECO:0007669"/>
    <property type="project" value="UniProtKB-UniRule"/>
</dbReference>
<evidence type="ECO:0000256" key="13">
    <source>
        <dbReference type="ARBA" id="ARBA00023075"/>
    </source>
</evidence>
<feature type="domain" description="FMN-binding" evidence="18">
    <location>
        <begin position="158"/>
        <end position="253"/>
    </location>
</feature>
<evidence type="ECO:0000256" key="5">
    <source>
        <dbReference type="ARBA" id="ARBA00022630"/>
    </source>
</evidence>
<comment type="subunit">
    <text evidence="16 17">Composed of six subunits; NqrA, NqrB, NqrC, NqrD, NqrE and NqrF.</text>
</comment>
<keyword evidence="15 16" id="KW-0739">Sodium transport</keyword>
<accession>A0A433XEP1</accession>
<evidence type="ECO:0000256" key="17">
    <source>
        <dbReference type="PIRNR" id="PIRNR009437"/>
    </source>
</evidence>
<comment type="similarity">
    <text evidence="16 17">Belongs to the NqrC family.</text>
</comment>